<keyword evidence="1" id="KW-1133">Transmembrane helix</keyword>
<feature type="transmembrane region" description="Helical" evidence="1">
    <location>
        <begin position="357"/>
        <end position="374"/>
    </location>
</feature>
<dbReference type="EnsemblBacteria" id="BAA79832">
    <property type="protein sequence ID" value="BAA79832"/>
    <property type="gene ID" value="APE_0852.1"/>
</dbReference>
<dbReference type="GeneID" id="1444949"/>
<reference evidence="2 3" key="1">
    <citation type="journal article" date="1999" name="DNA Res.">
        <title>Complete genome sequence of an aerobic hyper-thermophilic crenarchaeon, Aeropyrum pernix K1.</title>
        <authorList>
            <person name="Kawarabayasi Y."/>
            <person name="Hino Y."/>
            <person name="Horikawa H."/>
            <person name="Yamazaki S."/>
            <person name="Haikawa Y."/>
            <person name="Jin-no K."/>
            <person name="Takahashi M."/>
            <person name="Sekine M."/>
            <person name="Baba S."/>
            <person name="Ankai A."/>
            <person name="Kosugi H."/>
            <person name="Hosoyama A."/>
            <person name="Fukui S."/>
            <person name="Nagai Y."/>
            <person name="Nishijima K."/>
            <person name="Nakazawa H."/>
            <person name="Takamiya M."/>
            <person name="Masuda S."/>
            <person name="Funahashi T."/>
            <person name="Tanaka T."/>
            <person name="Kudoh Y."/>
            <person name="Yamazaki J."/>
            <person name="Kushida N."/>
            <person name="Oguchi A."/>
            <person name="Aoki K."/>
            <person name="Kubota K."/>
            <person name="Nakamura Y."/>
            <person name="Nomura N."/>
            <person name="Sako Y."/>
            <person name="Kikuchi H."/>
        </authorList>
    </citation>
    <scope>NUCLEOTIDE SEQUENCE [LARGE SCALE GENOMIC DNA]</scope>
    <source>
        <strain evidence="3">ATCC 700893 / DSM 11879 / JCM 9820 / NBRC 100138 / K1</strain>
    </source>
</reference>
<keyword evidence="1" id="KW-0472">Membrane</keyword>
<dbReference type="PIR" id="H72678">
    <property type="entry name" value="H72678"/>
</dbReference>
<gene>
    <name evidence="2" type="ordered locus">APE_0852.1</name>
</gene>
<evidence type="ECO:0000313" key="3">
    <source>
        <dbReference type="Proteomes" id="UP000002518"/>
    </source>
</evidence>
<keyword evidence="1" id="KW-0812">Transmembrane</keyword>
<dbReference type="STRING" id="272557.APE_0852.1"/>
<feature type="transmembrane region" description="Helical" evidence="1">
    <location>
        <begin position="329"/>
        <end position="350"/>
    </location>
</feature>
<dbReference type="AlphaFoldDB" id="Q9YDR5"/>
<keyword evidence="3" id="KW-1185">Reference proteome</keyword>
<evidence type="ECO:0000256" key="1">
    <source>
        <dbReference type="SAM" id="Phobius"/>
    </source>
</evidence>
<dbReference type="Proteomes" id="UP000002518">
    <property type="component" value="Chromosome"/>
</dbReference>
<protein>
    <submittedName>
        <fullName evidence="2">Uncharacterized protein</fullName>
    </submittedName>
</protein>
<evidence type="ECO:0000313" key="2">
    <source>
        <dbReference type="EMBL" id="BAA79832.2"/>
    </source>
</evidence>
<dbReference type="EMBL" id="BA000002">
    <property type="protein sequence ID" value="BAA79832.2"/>
    <property type="molecule type" value="Genomic_DNA"/>
</dbReference>
<accession>Q9YDR5</accession>
<name>Q9YDR5_AERPE</name>
<dbReference type="RefSeq" id="WP_010866017.1">
    <property type="nucleotide sequence ID" value="NC_000854.2"/>
</dbReference>
<proteinExistence type="predicted"/>
<dbReference type="KEGG" id="ape:APE_0852.1"/>
<feature type="transmembrane region" description="Helical" evidence="1">
    <location>
        <begin position="386"/>
        <end position="411"/>
    </location>
</feature>
<sequence>MRLSAVLAGGLLLLLLVAPIPGWTPAAAQAGVFLEIVLPDGSGYRFGPLILERGDLVAPSFYRLVLDGSGYVEFDLAPEAGTVAALVRPYKTPDWNAIASNDEALSWRLYVSQASDAYEFMRRDSALNAYVAGDGAARDGVLVWVLAYTYSDRLEIHATGSGSASWTGSPAGPAAKVLIGSNMFNGSEVPAQRWIGEIWAVVVHSQPAVDPRGYEVPASGLELLFDPGWYLGGGLFAGLSGSGFVYGRLVGDAVLEASAPRIWVVRDAYTDQYLHVSLTPYGSRLRVLDASGEVLAEYSVISDNRVGDLVLDYQVPWPPAPGSGGGDGGLGALDLLAVPVVLLALAAPGVALASGPVWGFTFAVFAGVAGWVSLSRAGGLGVEGSVWQGLALLALVSMVLAVVLSAVKLLAWRGGLREPRGLDL</sequence>
<organism evidence="2 3">
    <name type="scientific">Aeropyrum pernix (strain ATCC 700893 / DSM 11879 / JCM 9820 / NBRC 100138 / K1)</name>
    <dbReference type="NCBI Taxonomy" id="272557"/>
    <lineage>
        <taxon>Archaea</taxon>
        <taxon>Thermoproteota</taxon>
        <taxon>Thermoprotei</taxon>
        <taxon>Desulfurococcales</taxon>
        <taxon>Desulfurococcaceae</taxon>
        <taxon>Aeropyrum</taxon>
    </lineage>
</organism>